<accession>A0A377X231</accession>
<sequence>MATVQYPPFLPLPQRADQNMTQDTVWQTTQTAVGPLIITPITTDLKATWTLQWIFTLAQAERFKSWLRSPTYCDRGRAWFQMPIDLGDTQGVQQQTLHFVDMPVQTSKNGNIVTWTATVISNGIEDITEDYDDWIVEAQPGYGYWLDYLITEVMPRAD</sequence>
<dbReference type="EMBL" id="UGLH01000006">
    <property type="protein sequence ID" value="STT85552.1"/>
    <property type="molecule type" value="Genomic_DNA"/>
</dbReference>
<protein>
    <submittedName>
        <fullName evidence="1">Uncharacterized protein</fullName>
    </submittedName>
</protein>
<organism evidence="1 2">
    <name type="scientific">Klebsiella pneumoniae</name>
    <dbReference type="NCBI Taxonomy" id="573"/>
    <lineage>
        <taxon>Bacteria</taxon>
        <taxon>Pseudomonadati</taxon>
        <taxon>Pseudomonadota</taxon>
        <taxon>Gammaproteobacteria</taxon>
        <taxon>Enterobacterales</taxon>
        <taxon>Enterobacteriaceae</taxon>
        <taxon>Klebsiella/Raoultella group</taxon>
        <taxon>Klebsiella</taxon>
        <taxon>Klebsiella pneumoniae complex</taxon>
    </lineage>
</organism>
<evidence type="ECO:0000313" key="1">
    <source>
        <dbReference type="EMBL" id="STT85552.1"/>
    </source>
</evidence>
<dbReference type="Proteomes" id="UP000254340">
    <property type="component" value="Unassembled WGS sequence"/>
</dbReference>
<reference evidence="1 2" key="1">
    <citation type="submission" date="2018-06" db="EMBL/GenBank/DDBJ databases">
        <authorList>
            <consortium name="Pathogen Informatics"/>
            <person name="Doyle S."/>
        </authorList>
    </citation>
    <scope>NUCLEOTIDE SEQUENCE [LARGE SCALE GENOMIC DNA]</scope>
    <source>
        <strain evidence="1 2">NCTC5047</strain>
    </source>
</reference>
<evidence type="ECO:0000313" key="2">
    <source>
        <dbReference type="Proteomes" id="UP000254340"/>
    </source>
</evidence>
<dbReference type="AlphaFoldDB" id="A0A377X231"/>
<proteinExistence type="predicted"/>
<gene>
    <name evidence="1" type="ORF">NCTC5047_06640</name>
</gene>
<name>A0A377X231_KLEPN</name>